<comment type="caution">
    <text evidence="7">The sequence shown here is derived from an EMBL/GenBank/DDBJ whole genome shotgun (WGS) entry which is preliminary data.</text>
</comment>
<evidence type="ECO:0000256" key="4">
    <source>
        <dbReference type="ARBA" id="ARBA00022989"/>
    </source>
</evidence>
<feature type="transmembrane region" description="Helical" evidence="6">
    <location>
        <begin position="232"/>
        <end position="249"/>
    </location>
</feature>
<dbReference type="InterPro" id="IPR051598">
    <property type="entry name" value="TSUP/Inactive_protease-like"/>
</dbReference>
<feature type="transmembrane region" description="Helical" evidence="6">
    <location>
        <begin position="12"/>
        <end position="33"/>
    </location>
</feature>
<evidence type="ECO:0000256" key="1">
    <source>
        <dbReference type="ARBA" id="ARBA00004141"/>
    </source>
</evidence>
<name>A0A2A9HEK3_TEPT2</name>
<dbReference type="EMBL" id="PDJQ01000001">
    <property type="protein sequence ID" value="PFG74228.1"/>
    <property type="molecule type" value="Genomic_DNA"/>
</dbReference>
<dbReference type="AlphaFoldDB" id="A0A2A9HEK3"/>
<evidence type="ECO:0000256" key="3">
    <source>
        <dbReference type="ARBA" id="ARBA00022692"/>
    </source>
</evidence>
<dbReference type="Proteomes" id="UP000223071">
    <property type="component" value="Unassembled WGS sequence"/>
</dbReference>
<feature type="transmembrane region" description="Helical" evidence="6">
    <location>
        <begin position="72"/>
        <end position="94"/>
    </location>
</feature>
<keyword evidence="8" id="KW-1185">Reference proteome</keyword>
<sequence length="269" mass="26791">MSRRARWSALAGFSGGVLSGLLGGGGGAVMVPLMTGPLRMRQHVAHGTSLAVITVTAAVAAVLYGLAGHFDWLLFAGLTAGAVTGAVAGARLALRIPALRLRQAFGVFLLAVSLRMLLFAPAGGWLEPGPFAEFGLAGAIGLSGGLASGALGVGGGAIFVPAMVLVLGTEQHEAQGISLVVIVVASTMAALTHYRQGTVDTEAARWLLPTAIPGAVAGAGLATMLSGRGLQVVFAVVLSAIGVQMLTTATRRLRAAGGTAGVAPEGARP</sequence>
<evidence type="ECO:0000313" key="7">
    <source>
        <dbReference type="EMBL" id="PFG74228.1"/>
    </source>
</evidence>
<keyword evidence="5 6" id="KW-0472">Membrane</keyword>
<keyword evidence="4 6" id="KW-1133">Transmembrane helix</keyword>
<evidence type="ECO:0000256" key="5">
    <source>
        <dbReference type="ARBA" id="ARBA00023136"/>
    </source>
</evidence>
<organism evidence="7 8">
    <name type="scientific">Tepidiforma thermophila (strain KCTC 52669 / CGMCC 1.13589 / G233)</name>
    <dbReference type="NCBI Taxonomy" id="2761530"/>
    <lineage>
        <taxon>Bacteria</taxon>
        <taxon>Bacillati</taxon>
        <taxon>Chloroflexota</taxon>
        <taxon>Tepidiformia</taxon>
        <taxon>Tepidiformales</taxon>
        <taxon>Tepidiformaceae</taxon>
        <taxon>Tepidiforma</taxon>
    </lineage>
</organism>
<keyword evidence="6" id="KW-1003">Cell membrane</keyword>
<feature type="transmembrane region" description="Helical" evidence="6">
    <location>
        <begin position="106"/>
        <end position="126"/>
    </location>
</feature>
<dbReference type="Pfam" id="PF01925">
    <property type="entry name" value="TauE"/>
    <property type="match status" value="2"/>
</dbReference>
<feature type="transmembrane region" description="Helical" evidence="6">
    <location>
        <begin position="45"/>
        <end position="66"/>
    </location>
</feature>
<dbReference type="RefSeq" id="WP_098504830.1">
    <property type="nucleotide sequence ID" value="NZ_PDJQ01000001.1"/>
</dbReference>
<dbReference type="PANTHER" id="PTHR43701">
    <property type="entry name" value="MEMBRANE TRANSPORTER PROTEIN MJ0441-RELATED"/>
    <property type="match status" value="1"/>
</dbReference>
<feature type="transmembrane region" description="Helical" evidence="6">
    <location>
        <begin position="174"/>
        <end position="194"/>
    </location>
</feature>
<feature type="transmembrane region" description="Helical" evidence="6">
    <location>
        <begin position="206"/>
        <end position="225"/>
    </location>
</feature>
<accession>A0A2A9HEK3</accession>
<evidence type="ECO:0000256" key="2">
    <source>
        <dbReference type="ARBA" id="ARBA00009142"/>
    </source>
</evidence>
<keyword evidence="3 6" id="KW-0812">Transmembrane</keyword>
<evidence type="ECO:0000256" key="6">
    <source>
        <dbReference type="RuleBase" id="RU363041"/>
    </source>
</evidence>
<protein>
    <recommendedName>
        <fullName evidence="6">Probable membrane transporter protein</fullName>
    </recommendedName>
</protein>
<comment type="subcellular location">
    <subcellularLocation>
        <location evidence="6">Cell membrane</location>
        <topology evidence="6">Multi-pass membrane protein</topology>
    </subcellularLocation>
    <subcellularLocation>
        <location evidence="1">Membrane</location>
        <topology evidence="1">Multi-pass membrane protein</topology>
    </subcellularLocation>
</comment>
<dbReference type="GO" id="GO:0005886">
    <property type="term" value="C:plasma membrane"/>
    <property type="evidence" value="ECO:0007669"/>
    <property type="project" value="UniProtKB-SubCell"/>
</dbReference>
<evidence type="ECO:0000313" key="8">
    <source>
        <dbReference type="Proteomes" id="UP000223071"/>
    </source>
</evidence>
<reference evidence="7 8" key="1">
    <citation type="submission" date="2017-09" db="EMBL/GenBank/DDBJ databases">
        <title>Sequencing the genomes of two abundant thermophiles in Great Basin hot springs: Thermocrinis jamiesonii and novel Chloroflexi Thermoflexus hugenholtzii.</title>
        <authorList>
            <person name="Hedlund B."/>
        </authorList>
    </citation>
    <scope>NUCLEOTIDE SEQUENCE [LARGE SCALE GENOMIC DNA]</scope>
    <source>
        <strain evidence="7 8">G233</strain>
    </source>
</reference>
<gene>
    <name evidence="7" type="ORF">A9A59_1441</name>
</gene>
<dbReference type="InterPro" id="IPR002781">
    <property type="entry name" value="TM_pro_TauE-like"/>
</dbReference>
<proteinExistence type="inferred from homology"/>
<comment type="similarity">
    <text evidence="2 6">Belongs to the 4-toluene sulfonate uptake permease (TSUP) (TC 2.A.102) family.</text>
</comment>
<dbReference type="PANTHER" id="PTHR43701:SF2">
    <property type="entry name" value="MEMBRANE TRANSPORTER PROTEIN YJNA-RELATED"/>
    <property type="match status" value="1"/>
</dbReference>
<feature type="transmembrane region" description="Helical" evidence="6">
    <location>
        <begin position="146"/>
        <end position="167"/>
    </location>
</feature>